<gene>
    <name evidence="5" type="ORF">AT9943_LOCUS12556</name>
</gene>
<dbReference type="PANTHER" id="PTHR31707">
    <property type="entry name" value="PECTINESTERASE"/>
    <property type="match status" value="1"/>
</dbReference>
<dbReference type="EMBL" id="LR881468">
    <property type="protein sequence ID" value="CAD5324674.1"/>
    <property type="molecule type" value="Genomic_DNA"/>
</dbReference>
<dbReference type="Pfam" id="PF01095">
    <property type="entry name" value="Pectinesterase"/>
    <property type="match status" value="2"/>
</dbReference>
<dbReference type="Gene3D" id="2.160.20.10">
    <property type="entry name" value="Single-stranded right-handed beta-helix, Pectin lyase-like"/>
    <property type="match status" value="2"/>
</dbReference>
<dbReference type="GO" id="GO:0042545">
    <property type="term" value="P:cell wall modification"/>
    <property type="evidence" value="ECO:0007669"/>
    <property type="project" value="InterPro"/>
</dbReference>
<evidence type="ECO:0000256" key="2">
    <source>
        <dbReference type="ARBA" id="ARBA00022801"/>
    </source>
</evidence>
<evidence type="ECO:0000313" key="6">
    <source>
        <dbReference type="Proteomes" id="UP000516314"/>
    </source>
</evidence>
<dbReference type="GO" id="GO:0045490">
    <property type="term" value="P:pectin catabolic process"/>
    <property type="evidence" value="ECO:0007669"/>
    <property type="project" value="UniProtKB-UniPathway"/>
</dbReference>
<name>A0A7G2EPQ2_ARATH</name>
<protein>
    <submittedName>
        <fullName evidence="5">(thale cress) hypothetical protein</fullName>
    </submittedName>
</protein>
<accession>A0A7G2EPQ2</accession>
<keyword evidence="3" id="KW-0063">Aspartyl esterase</keyword>
<keyword evidence="2" id="KW-0378">Hydrolase</keyword>
<dbReference type="InterPro" id="IPR011050">
    <property type="entry name" value="Pectin_lyase_fold/virulence"/>
</dbReference>
<evidence type="ECO:0000313" key="5">
    <source>
        <dbReference type="EMBL" id="CAD5324674.1"/>
    </source>
</evidence>
<dbReference type="Proteomes" id="UP000516314">
    <property type="component" value="Chromosome 3"/>
</dbReference>
<dbReference type="InterPro" id="IPR012334">
    <property type="entry name" value="Pectin_lyas_fold"/>
</dbReference>
<sequence length="124" mass="13708">MAQDLCILNTAGPEKRQAVALRISADATVVYRCRINAYQDTLCCSVSCRWEWIYGSRFVHSKHSRAREAAAVDGSGFMAQDLCILNTAGPEKRQTVALHISADATVVYRCRINAYQDTLCCSVS</sequence>
<reference evidence="5 6" key="1">
    <citation type="submission" date="2020-09" db="EMBL/GenBank/DDBJ databases">
        <authorList>
            <person name="Ashkenazy H."/>
        </authorList>
    </citation>
    <scope>NUCLEOTIDE SEQUENCE [LARGE SCALE GENOMIC DNA]</scope>
    <source>
        <strain evidence="6">cv. Cdm-0</strain>
    </source>
</reference>
<dbReference type="AlphaFoldDB" id="A0A7G2EPQ2"/>
<dbReference type="InterPro" id="IPR000070">
    <property type="entry name" value="Pectinesterase_cat"/>
</dbReference>
<evidence type="ECO:0000256" key="3">
    <source>
        <dbReference type="ARBA" id="ARBA00023085"/>
    </source>
</evidence>
<feature type="domain" description="Pectinesterase catalytic" evidence="4">
    <location>
        <begin position="65"/>
        <end position="120"/>
    </location>
</feature>
<evidence type="ECO:0000259" key="4">
    <source>
        <dbReference type="Pfam" id="PF01095"/>
    </source>
</evidence>
<organism evidence="5 6">
    <name type="scientific">Arabidopsis thaliana</name>
    <name type="common">Mouse-ear cress</name>
    <dbReference type="NCBI Taxonomy" id="3702"/>
    <lineage>
        <taxon>Eukaryota</taxon>
        <taxon>Viridiplantae</taxon>
        <taxon>Streptophyta</taxon>
        <taxon>Embryophyta</taxon>
        <taxon>Tracheophyta</taxon>
        <taxon>Spermatophyta</taxon>
        <taxon>Magnoliopsida</taxon>
        <taxon>eudicotyledons</taxon>
        <taxon>Gunneridae</taxon>
        <taxon>Pentapetalae</taxon>
        <taxon>rosids</taxon>
        <taxon>malvids</taxon>
        <taxon>Brassicales</taxon>
        <taxon>Brassicaceae</taxon>
        <taxon>Camelineae</taxon>
        <taxon>Arabidopsis</taxon>
    </lineage>
</organism>
<dbReference type="GO" id="GO:0030599">
    <property type="term" value="F:pectinesterase activity"/>
    <property type="evidence" value="ECO:0007669"/>
    <property type="project" value="InterPro"/>
</dbReference>
<feature type="domain" description="Pectinesterase catalytic" evidence="4">
    <location>
        <begin position="1"/>
        <end position="43"/>
    </location>
</feature>
<proteinExistence type="predicted"/>
<evidence type="ECO:0000256" key="1">
    <source>
        <dbReference type="ARBA" id="ARBA00005184"/>
    </source>
</evidence>
<dbReference type="SUPFAM" id="SSF51126">
    <property type="entry name" value="Pectin lyase-like"/>
    <property type="match status" value="2"/>
</dbReference>
<dbReference type="UniPathway" id="UPA00545">
    <property type="reaction ID" value="UER00823"/>
</dbReference>
<comment type="pathway">
    <text evidence="1">Glycan metabolism; pectin degradation; 2-dehydro-3-deoxy-D-gluconate from pectin: step 1/5.</text>
</comment>